<comment type="similarity">
    <text evidence="3">Belongs to the COX11/CtaG family.</text>
</comment>
<keyword evidence="13" id="KW-1185">Reference proteome</keyword>
<keyword evidence="5 11" id="KW-0812">Transmembrane</keyword>
<name>A0A4R6E7A1_9RHOO</name>
<dbReference type="EMBL" id="SNVV01000004">
    <property type="protein sequence ID" value="TDN53791.1"/>
    <property type="molecule type" value="Genomic_DNA"/>
</dbReference>
<comment type="subcellular location">
    <subcellularLocation>
        <location evidence="2">Cell inner membrane</location>
        <topology evidence="2">Single-pass type II membrane protein</topology>
        <orientation evidence="2">Periplasmic side</orientation>
    </subcellularLocation>
</comment>
<evidence type="ECO:0000313" key="12">
    <source>
        <dbReference type="EMBL" id="TDN53791.1"/>
    </source>
</evidence>
<evidence type="ECO:0000256" key="8">
    <source>
        <dbReference type="ARBA" id="ARBA00023008"/>
    </source>
</evidence>
<dbReference type="PIRSF" id="PIRSF005413">
    <property type="entry name" value="COX11"/>
    <property type="match status" value="1"/>
</dbReference>
<feature type="region of interest" description="Disordered" evidence="10">
    <location>
        <begin position="179"/>
        <end position="198"/>
    </location>
</feature>
<keyword evidence="6" id="KW-0735">Signal-anchor</keyword>
<evidence type="ECO:0000256" key="6">
    <source>
        <dbReference type="ARBA" id="ARBA00022968"/>
    </source>
</evidence>
<sequence>MNAARAVRLERQNRKLLLRLCVGALVMFGFGFLLVPFYEKICEVTGLNQLLRPDHIGVFNTQVDASRTVVVQFDANTHDLPWRFEPQMRSLRVHPGELVQVAYEVSNVRGEPVTGQAVPSYGPQLAGQFFRKMECFCFQQQTLEAGERRLMPVVFVVDPALPADVHTVTLSYTFFEVEGRRQTSEAPPPKAGPRQRTS</sequence>
<dbReference type="PANTHER" id="PTHR21320:SF3">
    <property type="entry name" value="CYTOCHROME C OXIDASE ASSEMBLY PROTEIN COX11, MITOCHONDRIAL-RELATED"/>
    <property type="match status" value="1"/>
</dbReference>
<dbReference type="Gene3D" id="2.60.370.10">
    <property type="entry name" value="Ctag/Cox11"/>
    <property type="match status" value="1"/>
</dbReference>
<dbReference type="SUPFAM" id="SSF110111">
    <property type="entry name" value="Ctag/Cox11"/>
    <property type="match status" value="1"/>
</dbReference>
<dbReference type="GO" id="GO:0005507">
    <property type="term" value="F:copper ion binding"/>
    <property type="evidence" value="ECO:0007669"/>
    <property type="project" value="InterPro"/>
</dbReference>
<dbReference type="RefSeq" id="WP_133589602.1">
    <property type="nucleotide sequence ID" value="NZ_SNVV01000004.1"/>
</dbReference>
<evidence type="ECO:0000256" key="4">
    <source>
        <dbReference type="ARBA" id="ARBA00015384"/>
    </source>
</evidence>
<dbReference type="InterPro" id="IPR023471">
    <property type="entry name" value="CtaG/Cox11_dom_sf"/>
</dbReference>
<accession>A0A4R6E7A1</accession>
<dbReference type="Pfam" id="PF04442">
    <property type="entry name" value="CtaG_Cox11"/>
    <property type="match status" value="1"/>
</dbReference>
<comment type="function">
    <text evidence="1">Exerts its effect at some terminal stage of cytochrome c oxidase synthesis, probably by being involved in the insertion of the copper B into subunit I.</text>
</comment>
<evidence type="ECO:0000256" key="11">
    <source>
        <dbReference type="SAM" id="Phobius"/>
    </source>
</evidence>
<keyword evidence="7 11" id="KW-1133">Transmembrane helix</keyword>
<evidence type="ECO:0000313" key="13">
    <source>
        <dbReference type="Proteomes" id="UP000295129"/>
    </source>
</evidence>
<proteinExistence type="inferred from homology"/>
<comment type="caution">
    <text evidence="12">The sequence shown here is derived from an EMBL/GenBank/DDBJ whole genome shotgun (WGS) entry which is preliminary data.</text>
</comment>
<keyword evidence="8" id="KW-0186">Copper</keyword>
<dbReference type="PANTHER" id="PTHR21320">
    <property type="entry name" value="CYTOCHROME C OXIDASE ASSEMBLY PROTEIN COX11-RELATED"/>
    <property type="match status" value="1"/>
</dbReference>
<evidence type="ECO:0000256" key="5">
    <source>
        <dbReference type="ARBA" id="ARBA00022692"/>
    </source>
</evidence>
<feature type="transmembrane region" description="Helical" evidence="11">
    <location>
        <begin position="16"/>
        <end position="38"/>
    </location>
</feature>
<evidence type="ECO:0000256" key="3">
    <source>
        <dbReference type="ARBA" id="ARBA00009620"/>
    </source>
</evidence>
<evidence type="ECO:0000256" key="7">
    <source>
        <dbReference type="ARBA" id="ARBA00022989"/>
    </source>
</evidence>
<protein>
    <recommendedName>
        <fullName evidence="4">Cytochrome c oxidase assembly protein CtaG</fullName>
    </recommendedName>
</protein>
<evidence type="ECO:0000256" key="2">
    <source>
        <dbReference type="ARBA" id="ARBA00004382"/>
    </source>
</evidence>
<keyword evidence="9 11" id="KW-0472">Membrane</keyword>
<dbReference type="AlphaFoldDB" id="A0A4R6E7A1"/>
<organism evidence="12 13">
    <name type="scientific">Azoarcus indigens</name>
    <dbReference type="NCBI Taxonomy" id="29545"/>
    <lineage>
        <taxon>Bacteria</taxon>
        <taxon>Pseudomonadati</taxon>
        <taxon>Pseudomonadota</taxon>
        <taxon>Betaproteobacteria</taxon>
        <taxon>Rhodocyclales</taxon>
        <taxon>Zoogloeaceae</taxon>
        <taxon>Azoarcus</taxon>
    </lineage>
</organism>
<evidence type="ECO:0000256" key="9">
    <source>
        <dbReference type="ARBA" id="ARBA00023136"/>
    </source>
</evidence>
<dbReference type="OrthoDB" id="9804841at2"/>
<evidence type="ECO:0000256" key="1">
    <source>
        <dbReference type="ARBA" id="ARBA00004007"/>
    </source>
</evidence>
<dbReference type="NCBIfam" id="NF003465">
    <property type="entry name" value="PRK05089.1"/>
    <property type="match status" value="1"/>
</dbReference>
<dbReference type="Proteomes" id="UP000295129">
    <property type="component" value="Unassembled WGS sequence"/>
</dbReference>
<evidence type="ECO:0000256" key="10">
    <source>
        <dbReference type="SAM" id="MobiDB-lite"/>
    </source>
</evidence>
<dbReference type="InterPro" id="IPR007533">
    <property type="entry name" value="Cyt_c_oxidase_assmbl_CtaG"/>
</dbReference>
<reference evidence="12 13" key="1">
    <citation type="submission" date="2019-03" db="EMBL/GenBank/DDBJ databases">
        <title>Genomic Encyclopedia of Type Strains, Phase IV (KMG-IV): sequencing the most valuable type-strain genomes for metagenomic binning, comparative biology and taxonomic classification.</title>
        <authorList>
            <person name="Goeker M."/>
        </authorList>
    </citation>
    <scope>NUCLEOTIDE SEQUENCE [LARGE SCALE GENOMIC DNA]</scope>
    <source>
        <strain evidence="12 13">DSM 12121</strain>
    </source>
</reference>
<gene>
    <name evidence="12" type="ORF">C7389_104145</name>
</gene>
<dbReference type="GO" id="GO:0005886">
    <property type="term" value="C:plasma membrane"/>
    <property type="evidence" value="ECO:0007669"/>
    <property type="project" value="UniProtKB-SubCell"/>
</dbReference>